<comment type="caution">
    <text evidence="2">The sequence shown here is derived from an EMBL/GenBank/DDBJ whole genome shotgun (WGS) entry which is preliminary data.</text>
</comment>
<gene>
    <name evidence="2" type="ORF">ACFOOR_01465</name>
</gene>
<dbReference type="EMBL" id="JBHRSV010000001">
    <property type="protein sequence ID" value="MFC2924767.1"/>
    <property type="molecule type" value="Genomic_DNA"/>
</dbReference>
<dbReference type="SUPFAM" id="SSF54593">
    <property type="entry name" value="Glyoxalase/Bleomycin resistance protein/Dihydroxybiphenyl dioxygenase"/>
    <property type="match status" value="1"/>
</dbReference>
<dbReference type="InterPro" id="IPR029068">
    <property type="entry name" value="Glyas_Bleomycin-R_OHBP_Dase"/>
</dbReference>
<dbReference type="RefSeq" id="WP_343163523.1">
    <property type="nucleotide sequence ID" value="NZ_JBHRSV010000001.1"/>
</dbReference>
<organism evidence="2 3">
    <name type="scientific">Hyphobacterium vulgare</name>
    <dbReference type="NCBI Taxonomy" id="1736751"/>
    <lineage>
        <taxon>Bacteria</taxon>
        <taxon>Pseudomonadati</taxon>
        <taxon>Pseudomonadota</taxon>
        <taxon>Alphaproteobacteria</taxon>
        <taxon>Maricaulales</taxon>
        <taxon>Maricaulaceae</taxon>
        <taxon>Hyphobacterium</taxon>
    </lineage>
</organism>
<accession>A0ABV6ZTL1</accession>
<proteinExistence type="predicted"/>
<evidence type="ECO:0000313" key="3">
    <source>
        <dbReference type="Proteomes" id="UP001595379"/>
    </source>
</evidence>
<dbReference type="Pfam" id="PF00903">
    <property type="entry name" value="Glyoxalase"/>
    <property type="match status" value="1"/>
</dbReference>
<feature type="domain" description="VOC" evidence="1">
    <location>
        <begin position="6"/>
        <end position="122"/>
    </location>
</feature>
<name>A0ABV6ZTL1_9PROT</name>
<protein>
    <submittedName>
        <fullName evidence="2">VOC family protein</fullName>
    </submittedName>
</protein>
<sequence>MADLTDIKSAAPQLPVGDLQRSLEFYASQLGFRTIDIWPENAPTEALVSKNDAHLRLVAEPEPRGDPRGEATVTIRVDNPTGLYGLLKNRVEIEESLGWSPDGRRYFAFRDPDGHRIVFIDMN</sequence>
<dbReference type="PROSITE" id="PS51819">
    <property type="entry name" value="VOC"/>
    <property type="match status" value="1"/>
</dbReference>
<reference evidence="3" key="1">
    <citation type="journal article" date="2019" name="Int. J. Syst. Evol. Microbiol.">
        <title>The Global Catalogue of Microorganisms (GCM) 10K type strain sequencing project: providing services to taxonomists for standard genome sequencing and annotation.</title>
        <authorList>
            <consortium name="The Broad Institute Genomics Platform"/>
            <consortium name="The Broad Institute Genome Sequencing Center for Infectious Disease"/>
            <person name="Wu L."/>
            <person name="Ma J."/>
        </authorList>
    </citation>
    <scope>NUCLEOTIDE SEQUENCE [LARGE SCALE GENOMIC DNA]</scope>
    <source>
        <strain evidence="3">KCTC 52487</strain>
    </source>
</reference>
<dbReference type="Proteomes" id="UP001595379">
    <property type="component" value="Unassembled WGS sequence"/>
</dbReference>
<dbReference type="InterPro" id="IPR004360">
    <property type="entry name" value="Glyas_Fos-R_dOase_dom"/>
</dbReference>
<evidence type="ECO:0000313" key="2">
    <source>
        <dbReference type="EMBL" id="MFC2924767.1"/>
    </source>
</evidence>
<dbReference type="Gene3D" id="3.10.180.10">
    <property type="entry name" value="2,3-Dihydroxybiphenyl 1,2-Dioxygenase, domain 1"/>
    <property type="match status" value="1"/>
</dbReference>
<dbReference type="InterPro" id="IPR037523">
    <property type="entry name" value="VOC_core"/>
</dbReference>
<keyword evidence="3" id="KW-1185">Reference proteome</keyword>
<evidence type="ECO:0000259" key="1">
    <source>
        <dbReference type="PROSITE" id="PS51819"/>
    </source>
</evidence>